<feature type="domain" description="Protein kinase" evidence="3">
    <location>
        <begin position="1"/>
        <end position="45"/>
    </location>
</feature>
<dbReference type="GO" id="GO:0004672">
    <property type="term" value="F:protein kinase activity"/>
    <property type="evidence" value="ECO:0007669"/>
    <property type="project" value="InterPro"/>
</dbReference>
<dbReference type="Gene3D" id="1.10.510.10">
    <property type="entry name" value="Transferase(Phosphotransferase) domain 1"/>
    <property type="match status" value="1"/>
</dbReference>
<keyword evidence="4" id="KW-0808">Transferase</keyword>
<keyword evidence="1" id="KW-0547">Nucleotide-binding</keyword>
<sequence length="45" mass="4886">PSNILLDENMHAKIADFGLSRAFDNDIDSHISTRPAGTLGYADPE</sequence>
<dbReference type="EMBL" id="ASHM01231128">
    <property type="protein sequence ID" value="PNX68613.1"/>
    <property type="molecule type" value="Genomic_DNA"/>
</dbReference>
<comment type="caution">
    <text evidence="4">The sequence shown here is derived from an EMBL/GenBank/DDBJ whole genome shotgun (WGS) entry which is preliminary data.</text>
</comment>
<proteinExistence type="predicted"/>
<dbReference type="InterPro" id="IPR000719">
    <property type="entry name" value="Prot_kinase_dom"/>
</dbReference>
<dbReference type="GO" id="GO:0005524">
    <property type="term" value="F:ATP binding"/>
    <property type="evidence" value="ECO:0007669"/>
    <property type="project" value="UniProtKB-KW"/>
</dbReference>
<dbReference type="PANTHER" id="PTHR46008">
    <property type="entry name" value="LEAF RUST 10 DISEASE-RESISTANCE LOCUS RECEPTOR-LIKE PROTEIN KINASE-LIKE 1.4"/>
    <property type="match status" value="1"/>
</dbReference>
<dbReference type="SUPFAM" id="SSF56112">
    <property type="entry name" value="Protein kinase-like (PK-like)"/>
    <property type="match status" value="1"/>
</dbReference>
<dbReference type="STRING" id="57577.A0A2K3KQT2"/>
<dbReference type="Proteomes" id="UP000236291">
    <property type="component" value="Unassembled WGS sequence"/>
</dbReference>
<evidence type="ECO:0000313" key="5">
    <source>
        <dbReference type="Proteomes" id="UP000236291"/>
    </source>
</evidence>
<reference evidence="4 5" key="1">
    <citation type="journal article" date="2014" name="Am. J. Bot.">
        <title>Genome assembly and annotation for red clover (Trifolium pratense; Fabaceae).</title>
        <authorList>
            <person name="Istvanek J."/>
            <person name="Jaros M."/>
            <person name="Krenek A."/>
            <person name="Repkova J."/>
        </authorList>
    </citation>
    <scope>NUCLEOTIDE SEQUENCE [LARGE SCALE GENOMIC DNA]</scope>
    <source>
        <strain evidence="5">cv. Tatra</strain>
        <tissue evidence="4">Young leaves</tissue>
    </source>
</reference>
<name>A0A2K3KQT2_TRIPR</name>
<accession>A0A2K3KQT2</accession>
<evidence type="ECO:0000256" key="2">
    <source>
        <dbReference type="ARBA" id="ARBA00022840"/>
    </source>
</evidence>
<evidence type="ECO:0000313" key="4">
    <source>
        <dbReference type="EMBL" id="PNX68613.1"/>
    </source>
</evidence>
<dbReference type="Pfam" id="PF00069">
    <property type="entry name" value="Pkinase"/>
    <property type="match status" value="1"/>
</dbReference>
<dbReference type="PANTHER" id="PTHR46008:SF29">
    <property type="entry name" value="LEAF RUST 10 DISEASE-RESISTANCE LOCUS RECEPTOR-LIKE PROTEIN KINASE-LIKE 1.1"/>
    <property type="match status" value="1"/>
</dbReference>
<reference evidence="4 5" key="2">
    <citation type="journal article" date="2017" name="Front. Plant Sci.">
        <title>Gene Classification and Mining of Molecular Markers Useful in Red Clover (Trifolium pratense) Breeding.</title>
        <authorList>
            <person name="Istvanek J."/>
            <person name="Dluhosova J."/>
            <person name="Dluhos P."/>
            <person name="Patkova L."/>
            <person name="Nedelnik J."/>
            <person name="Repkova J."/>
        </authorList>
    </citation>
    <scope>NUCLEOTIDE SEQUENCE [LARGE SCALE GENOMIC DNA]</scope>
    <source>
        <strain evidence="5">cv. Tatra</strain>
        <tissue evidence="4">Young leaves</tissue>
    </source>
</reference>
<keyword evidence="2" id="KW-0067">ATP-binding</keyword>
<evidence type="ECO:0000256" key="1">
    <source>
        <dbReference type="ARBA" id="ARBA00022741"/>
    </source>
</evidence>
<dbReference type="InterPro" id="IPR011009">
    <property type="entry name" value="Kinase-like_dom_sf"/>
</dbReference>
<gene>
    <name evidence="4" type="ORF">L195_g064058</name>
</gene>
<dbReference type="PROSITE" id="PS50011">
    <property type="entry name" value="PROTEIN_KINASE_DOM"/>
    <property type="match status" value="1"/>
</dbReference>
<dbReference type="AlphaFoldDB" id="A0A2K3KQT2"/>
<keyword evidence="4" id="KW-0675">Receptor</keyword>
<evidence type="ECO:0000259" key="3">
    <source>
        <dbReference type="PROSITE" id="PS50011"/>
    </source>
</evidence>
<feature type="non-terminal residue" evidence="4">
    <location>
        <position position="1"/>
    </location>
</feature>
<keyword evidence="4" id="KW-0418">Kinase</keyword>
<organism evidence="4 5">
    <name type="scientific">Trifolium pratense</name>
    <name type="common">Red clover</name>
    <dbReference type="NCBI Taxonomy" id="57577"/>
    <lineage>
        <taxon>Eukaryota</taxon>
        <taxon>Viridiplantae</taxon>
        <taxon>Streptophyta</taxon>
        <taxon>Embryophyta</taxon>
        <taxon>Tracheophyta</taxon>
        <taxon>Spermatophyta</taxon>
        <taxon>Magnoliopsida</taxon>
        <taxon>eudicotyledons</taxon>
        <taxon>Gunneridae</taxon>
        <taxon>Pentapetalae</taxon>
        <taxon>rosids</taxon>
        <taxon>fabids</taxon>
        <taxon>Fabales</taxon>
        <taxon>Fabaceae</taxon>
        <taxon>Papilionoideae</taxon>
        <taxon>50 kb inversion clade</taxon>
        <taxon>NPAAA clade</taxon>
        <taxon>Hologalegina</taxon>
        <taxon>IRL clade</taxon>
        <taxon>Trifolieae</taxon>
        <taxon>Trifolium</taxon>
    </lineage>
</organism>
<protein>
    <submittedName>
        <fullName evidence="4">Receptor-like protein kinase</fullName>
    </submittedName>
</protein>